<name>A0A6P8HP47_ACTTE</name>
<feature type="region of interest" description="Disordered" evidence="2">
    <location>
        <begin position="65"/>
        <end position="85"/>
    </location>
</feature>
<dbReference type="PANTHER" id="PTHR13602">
    <property type="entry name" value="UPF0488 PROTEIN C8ORF33"/>
    <property type="match status" value="1"/>
</dbReference>
<protein>
    <submittedName>
        <fullName evidence="4">UPF0488 protein C8orf33 homolog</fullName>
    </submittedName>
</protein>
<feature type="compositionally biased region" description="Polar residues" evidence="2">
    <location>
        <begin position="23"/>
        <end position="41"/>
    </location>
</feature>
<dbReference type="KEGG" id="aten:116291373"/>
<accession>A0A6P8HP47</accession>
<feature type="compositionally biased region" description="Low complexity" evidence="2">
    <location>
        <begin position="166"/>
        <end position="177"/>
    </location>
</feature>
<feature type="compositionally biased region" description="Basic residues" evidence="2">
    <location>
        <begin position="1"/>
        <end position="15"/>
    </location>
</feature>
<keyword evidence="3" id="KW-1185">Reference proteome</keyword>
<dbReference type="InterPro" id="IPR029274">
    <property type="entry name" value="DUF4615"/>
</dbReference>
<comment type="similarity">
    <text evidence="1">Belongs to the UPF0488 family.</text>
</comment>
<organism evidence="3 4">
    <name type="scientific">Actinia tenebrosa</name>
    <name type="common">Australian red waratah sea anemone</name>
    <dbReference type="NCBI Taxonomy" id="6105"/>
    <lineage>
        <taxon>Eukaryota</taxon>
        <taxon>Metazoa</taxon>
        <taxon>Cnidaria</taxon>
        <taxon>Anthozoa</taxon>
        <taxon>Hexacorallia</taxon>
        <taxon>Actiniaria</taxon>
        <taxon>Actiniidae</taxon>
        <taxon>Actinia</taxon>
    </lineage>
</organism>
<feature type="region of interest" description="Disordered" evidence="2">
    <location>
        <begin position="1"/>
        <end position="44"/>
    </location>
</feature>
<feature type="region of interest" description="Disordered" evidence="2">
    <location>
        <begin position="143"/>
        <end position="187"/>
    </location>
</feature>
<dbReference type="InParanoid" id="A0A6P8HP47"/>
<dbReference type="OrthoDB" id="20277at2759"/>
<proteinExistence type="inferred from homology"/>
<evidence type="ECO:0000313" key="4">
    <source>
        <dbReference type="RefSeq" id="XP_031554402.1"/>
    </source>
</evidence>
<dbReference type="AlphaFoldDB" id="A0A6P8HP47"/>
<sequence length="187" mass="21486">MFNKKKKLAAKKKKQEQREKSEASLQCCDTNAGETQAQDTKTPQEKFDEELAWCISQLEIGLARQKPDKNTAQHTEHILKSLKSPKTALPKKRQIMFSVFGDYRKKIEEDKKTSPAKESQRPINVFSVKKNQQKSVFIRVSRQEKNVSESSLNSHLREETSPGTLSSTSWKFKPSSSNEFRFNFGES</sequence>
<dbReference type="GeneID" id="116291373"/>
<gene>
    <name evidence="4" type="primary">LOC116291373</name>
</gene>
<evidence type="ECO:0000313" key="3">
    <source>
        <dbReference type="Proteomes" id="UP000515163"/>
    </source>
</evidence>
<dbReference type="PANTHER" id="PTHR13602:SF2">
    <property type="entry name" value="UPF0488 PROTEIN C8ORF33"/>
    <property type="match status" value="1"/>
</dbReference>
<evidence type="ECO:0000256" key="1">
    <source>
        <dbReference type="ARBA" id="ARBA00005707"/>
    </source>
</evidence>
<evidence type="ECO:0000256" key="2">
    <source>
        <dbReference type="SAM" id="MobiDB-lite"/>
    </source>
</evidence>
<feature type="compositionally biased region" description="Basic and acidic residues" evidence="2">
    <location>
        <begin position="65"/>
        <end position="79"/>
    </location>
</feature>
<dbReference type="Pfam" id="PF15393">
    <property type="entry name" value="DUF4615"/>
    <property type="match status" value="1"/>
</dbReference>
<reference evidence="4" key="1">
    <citation type="submission" date="2025-08" db="UniProtKB">
        <authorList>
            <consortium name="RefSeq"/>
        </authorList>
    </citation>
    <scope>IDENTIFICATION</scope>
    <source>
        <tissue evidence="4">Tentacle</tissue>
    </source>
</reference>
<dbReference type="RefSeq" id="XP_031554402.1">
    <property type="nucleotide sequence ID" value="XM_031698542.1"/>
</dbReference>
<dbReference type="Proteomes" id="UP000515163">
    <property type="component" value="Unplaced"/>
</dbReference>